<evidence type="ECO:0000313" key="2">
    <source>
        <dbReference type="Proteomes" id="UP000053958"/>
    </source>
</evidence>
<reference evidence="1 2" key="1">
    <citation type="submission" date="2015-04" db="EMBL/GenBank/DDBJ databases">
        <authorList>
            <person name="Heijne W.H."/>
            <person name="Fedorova N.D."/>
            <person name="Nierman W.C."/>
            <person name="Vollebregt A.W."/>
            <person name="Zhao Z."/>
            <person name="Wu L."/>
            <person name="Kumar M."/>
            <person name="Stam H."/>
            <person name="van den Berg M.A."/>
            <person name="Pel H.J."/>
        </authorList>
    </citation>
    <scope>NUCLEOTIDE SEQUENCE [LARGE SCALE GENOMIC DNA]</scope>
    <source>
        <strain evidence="1 2">CBS 393.64</strain>
    </source>
</reference>
<dbReference type="STRING" id="1408163.A0A0F4YGH5"/>
<name>A0A0F4YGH5_RASE3</name>
<dbReference type="AlphaFoldDB" id="A0A0F4YGH5"/>
<dbReference type="Proteomes" id="UP000053958">
    <property type="component" value="Unassembled WGS sequence"/>
</dbReference>
<gene>
    <name evidence="1" type="ORF">T310_8919</name>
</gene>
<evidence type="ECO:0008006" key="3">
    <source>
        <dbReference type="Google" id="ProtNLM"/>
    </source>
</evidence>
<dbReference type="GeneID" id="25321025"/>
<dbReference type="InterPro" id="IPR011051">
    <property type="entry name" value="RmlC_Cupin_sf"/>
</dbReference>
<accession>A0A0F4YGH5</accession>
<dbReference type="SUPFAM" id="SSF51182">
    <property type="entry name" value="RmlC-like cupins"/>
    <property type="match status" value="1"/>
</dbReference>
<evidence type="ECO:0000313" key="1">
    <source>
        <dbReference type="EMBL" id="KKA17289.1"/>
    </source>
</evidence>
<keyword evidence="2" id="KW-1185">Reference proteome</keyword>
<dbReference type="Gene3D" id="2.60.120.10">
    <property type="entry name" value="Jelly Rolls"/>
    <property type="match status" value="1"/>
</dbReference>
<organism evidence="1 2">
    <name type="scientific">Rasamsonia emersonii (strain ATCC 16479 / CBS 393.64 / IMI 116815)</name>
    <dbReference type="NCBI Taxonomy" id="1408163"/>
    <lineage>
        <taxon>Eukaryota</taxon>
        <taxon>Fungi</taxon>
        <taxon>Dikarya</taxon>
        <taxon>Ascomycota</taxon>
        <taxon>Pezizomycotina</taxon>
        <taxon>Eurotiomycetes</taxon>
        <taxon>Eurotiomycetidae</taxon>
        <taxon>Eurotiales</taxon>
        <taxon>Trichocomaceae</taxon>
        <taxon>Rasamsonia</taxon>
    </lineage>
</organism>
<dbReference type="InterPro" id="IPR014710">
    <property type="entry name" value="RmlC-like_jellyroll"/>
</dbReference>
<dbReference type="RefSeq" id="XP_013323901.1">
    <property type="nucleotide sequence ID" value="XM_013468447.1"/>
</dbReference>
<dbReference type="EMBL" id="LASV01000675">
    <property type="protein sequence ID" value="KKA17289.1"/>
    <property type="molecule type" value="Genomic_DNA"/>
</dbReference>
<protein>
    <recommendedName>
        <fullName evidence="3">Cupin 2 conserved barrel domain-containing protein</fullName>
    </recommendedName>
</protein>
<comment type="caution">
    <text evidence="1">The sequence shown here is derived from an EMBL/GenBank/DDBJ whole genome shotgun (WGS) entry which is preliminary data.</text>
</comment>
<dbReference type="OrthoDB" id="9976870at2759"/>
<proteinExistence type="predicted"/>
<sequence>MPIDCNGTSQTDLLHRGVQPALQVALPVSPVDKPNNTLTASEARFGGAIEFNWVEPPADGNNLHVHCYMRPSKGIYKKHLENGTKPPVHFHRHQYESFEVIGAGDFTVEIDGVQHRIRKGDPPAVVPPYRHHVVYGTPGVEQAEVDFILSSKDDRNKNDKKKDADALRQQYLLDRMFFENWYGYQEEVFQGKTKFDFIQILSVSCKSTPLNFQR</sequence>